<dbReference type="KEGG" id="hmi:soil367_17665"/>
<gene>
    <name evidence="2" type="ORF">soil367_17665</name>
</gene>
<dbReference type="AlphaFoldDB" id="A0A4P7XM88"/>
<keyword evidence="3" id="KW-1185">Reference proteome</keyword>
<evidence type="ECO:0008006" key="4">
    <source>
        <dbReference type="Google" id="ProtNLM"/>
    </source>
</evidence>
<name>A0A4P7XM88_9ALTE</name>
<evidence type="ECO:0000256" key="1">
    <source>
        <dbReference type="SAM" id="SignalP"/>
    </source>
</evidence>
<feature type="chain" id="PRO_5020709005" description="ABC-type transport auxiliary lipoprotein component domain-containing protein" evidence="1">
    <location>
        <begin position="22"/>
        <end position="200"/>
    </location>
</feature>
<dbReference type="Proteomes" id="UP000298049">
    <property type="component" value="Chromosome"/>
</dbReference>
<evidence type="ECO:0000313" key="2">
    <source>
        <dbReference type="EMBL" id="QCF27602.1"/>
    </source>
</evidence>
<feature type="signal peptide" evidence="1">
    <location>
        <begin position="1"/>
        <end position="21"/>
    </location>
</feature>
<accession>A0A4P7XM88</accession>
<proteinExistence type="predicted"/>
<reference evidence="2 3" key="1">
    <citation type="submission" date="2018-07" db="EMBL/GenBank/DDBJ databases">
        <title>Marsedoiliclastica nanhaica gen. nov. sp. nov., a novel marine hydrocarbonoclastic bacterium isolated from an in-situ enriched hydrocarbon-degrading consortium in deep-sea sediment.</title>
        <authorList>
            <person name="Dong C."/>
            <person name="Ma T."/>
            <person name="Liu R."/>
            <person name="Shao Z."/>
        </authorList>
    </citation>
    <scope>NUCLEOTIDE SEQUENCE [LARGE SCALE GENOMIC DNA]</scope>
    <source>
        <strain evidence="3">soil36-7</strain>
    </source>
</reference>
<organism evidence="2 3">
    <name type="scientific">Hydrocarboniclastica marina</name>
    <dbReference type="NCBI Taxonomy" id="2259620"/>
    <lineage>
        <taxon>Bacteria</taxon>
        <taxon>Pseudomonadati</taxon>
        <taxon>Pseudomonadota</taxon>
        <taxon>Gammaproteobacteria</taxon>
        <taxon>Alteromonadales</taxon>
        <taxon>Alteromonadaceae</taxon>
        <taxon>Hydrocarboniclastica</taxon>
    </lineage>
</organism>
<sequence length="200" mass="22578">MRLAKTTFLLALLLVVTGCSVNKVSRVALPNSYVVSAGESAADMPKVGLVVDEALSSVVARAIQQQSALKYDFEFALGRDIGRTLPQYLNSFTKVQHVRSVDQGGEYDWLIVPTLSNDFFINIRQSAGPTYDLEIVLDVLILKAQRYVDRVIVKERRRIEISAFENQDDERTALMQTIYEDQIASLYESLRQELLIVFNK</sequence>
<protein>
    <recommendedName>
        <fullName evidence="4">ABC-type transport auxiliary lipoprotein component domain-containing protein</fullName>
    </recommendedName>
</protein>
<dbReference type="EMBL" id="CP031093">
    <property type="protein sequence ID" value="QCF27602.1"/>
    <property type="molecule type" value="Genomic_DNA"/>
</dbReference>
<evidence type="ECO:0000313" key="3">
    <source>
        <dbReference type="Proteomes" id="UP000298049"/>
    </source>
</evidence>
<dbReference type="PROSITE" id="PS51257">
    <property type="entry name" value="PROKAR_LIPOPROTEIN"/>
    <property type="match status" value="1"/>
</dbReference>
<keyword evidence="1" id="KW-0732">Signal</keyword>